<dbReference type="InterPro" id="IPR014729">
    <property type="entry name" value="Rossmann-like_a/b/a_fold"/>
</dbReference>
<evidence type="ECO:0000259" key="1">
    <source>
        <dbReference type="Pfam" id="PF01902"/>
    </source>
</evidence>
<sequence length="225" mass="24941">MRNVSSHRSRALLSWSSGKDSAWALRELRRRNDVDVVGLLTTVDEEGRVAAHRVPRALVEAQARAIGLPLRTIELPRSPSNATYEAAMREAFAHYRDEGIAHVVFGDLHLQDVRAYRERLFDGTGVSPFFPLWGRATDALAREMIDGGLRAVLVALDAQRIASELIGHTFDDELLRALPTSCDPCGEDGEFHTFVFDGPMFKEPIGVTMASVVREGDFVIAELRA</sequence>
<dbReference type="RefSeq" id="WP_146651797.1">
    <property type="nucleotide sequence ID" value="NZ_CP012333.1"/>
</dbReference>
<evidence type="ECO:0000313" key="2">
    <source>
        <dbReference type="EMBL" id="AKV00513.1"/>
    </source>
</evidence>
<protein>
    <recommendedName>
        <fullName evidence="1">Diphthamide synthase domain-containing protein</fullName>
    </recommendedName>
</protein>
<dbReference type="InterPro" id="IPR002761">
    <property type="entry name" value="Diphthami_syn_dom"/>
</dbReference>
<accession>A0A0K1Q437</accession>
<dbReference type="Proteomes" id="UP000064967">
    <property type="component" value="Chromosome"/>
</dbReference>
<dbReference type="SUPFAM" id="SSF52402">
    <property type="entry name" value="Adenine nucleotide alpha hydrolases-like"/>
    <property type="match status" value="1"/>
</dbReference>
<dbReference type="STRING" id="1391654.AKJ09_07176"/>
<keyword evidence="3" id="KW-1185">Reference proteome</keyword>
<feature type="domain" description="Diphthamide synthase" evidence="1">
    <location>
        <begin position="13"/>
        <end position="217"/>
    </location>
</feature>
<proteinExistence type="predicted"/>
<name>A0A0K1Q437_9BACT</name>
<gene>
    <name evidence="2" type="ORF">AKJ09_07176</name>
</gene>
<dbReference type="EMBL" id="CP012333">
    <property type="protein sequence ID" value="AKV00513.1"/>
    <property type="molecule type" value="Genomic_DNA"/>
</dbReference>
<organism evidence="2 3">
    <name type="scientific">Labilithrix luteola</name>
    <dbReference type="NCBI Taxonomy" id="1391654"/>
    <lineage>
        <taxon>Bacteria</taxon>
        <taxon>Pseudomonadati</taxon>
        <taxon>Myxococcota</taxon>
        <taxon>Polyangia</taxon>
        <taxon>Polyangiales</taxon>
        <taxon>Labilitrichaceae</taxon>
        <taxon>Labilithrix</taxon>
    </lineage>
</organism>
<dbReference type="Pfam" id="PF01902">
    <property type="entry name" value="Diphthami_syn_2"/>
    <property type="match status" value="1"/>
</dbReference>
<dbReference type="Gene3D" id="3.40.50.620">
    <property type="entry name" value="HUPs"/>
    <property type="match status" value="1"/>
</dbReference>
<dbReference type="OrthoDB" id="3572539at2"/>
<evidence type="ECO:0000313" key="3">
    <source>
        <dbReference type="Proteomes" id="UP000064967"/>
    </source>
</evidence>
<dbReference type="PATRIC" id="fig|1391654.3.peg.7287"/>
<reference evidence="2 3" key="1">
    <citation type="submission" date="2015-08" db="EMBL/GenBank/DDBJ databases">
        <authorList>
            <person name="Babu N.S."/>
            <person name="Beckwith C.J."/>
            <person name="Beseler K.G."/>
            <person name="Brison A."/>
            <person name="Carone J.V."/>
            <person name="Caskin T.P."/>
            <person name="Diamond M."/>
            <person name="Durham M.E."/>
            <person name="Foxe J.M."/>
            <person name="Go M."/>
            <person name="Henderson B.A."/>
            <person name="Jones I.B."/>
            <person name="McGettigan J.A."/>
            <person name="Micheletti S.J."/>
            <person name="Nasrallah M.E."/>
            <person name="Ortiz D."/>
            <person name="Piller C.R."/>
            <person name="Privatt S.R."/>
            <person name="Schneider S.L."/>
            <person name="Sharp S."/>
            <person name="Smith T.C."/>
            <person name="Stanton J.D."/>
            <person name="Ullery H.E."/>
            <person name="Wilson R.J."/>
            <person name="Serrano M.G."/>
            <person name="Buck G."/>
            <person name="Lee V."/>
            <person name="Wang Y."/>
            <person name="Carvalho R."/>
            <person name="Voegtly L."/>
            <person name="Shi R."/>
            <person name="Duckworth R."/>
            <person name="Johnson A."/>
            <person name="Loviza R."/>
            <person name="Walstead R."/>
            <person name="Shah Z."/>
            <person name="Kiflezghi M."/>
            <person name="Wade K."/>
            <person name="Ball S.L."/>
            <person name="Bradley K.W."/>
            <person name="Asai D.J."/>
            <person name="Bowman C.A."/>
            <person name="Russell D.A."/>
            <person name="Pope W.H."/>
            <person name="Jacobs-Sera D."/>
            <person name="Hendrix R.W."/>
            <person name="Hatfull G.F."/>
        </authorList>
    </citation>
    <scope>NUCLEOTIDE SEQUENCE [LARGE SCALE GENOMIC DNA]</scope>
    <source>
        <strain evidence="2 3">DSM 27648</strain>
    </source>
</reference>
<dbReference type="Gene3D" id="3.90.1490.10">
    <property type="entry name" value="putative n-type atp pyrophosphatase, domain 2"/>
    <property type="match status" value="1"/>
</dbReference>
<dbReference type="AlphaFoldDB" id="A0A0K1Q437"/>
<dbReference type="KEGG" id="llu:AKJ09_07176"/>